<evidence type="ECO:0000313" key="4">
    <source>
        <dbReference type="Proteomes" id="UP000279259"/>
    </source>
</evidence>
<evidence type="ECO:0000313" key="3">
    <source>
        <dbReference type="EMBL" id="RSH89061.1"/>
    </source>
</evidence>
<reference evidence="3 4" key="1">
    <citation type="submission" date="2018-11" db="EMBL/GenBank/DDBJ databases">
        <title>Genome sequence of Saitozyma podzolica DSM 27192.</title>
        <authorList>
            <person name="Aliyu H."/>
            <person name="Gorte O."/>
            <person name="Ochsenreither K."/>
        </authorList>
    </citation>
    <scope>NUCLEOTIDE SEQUENCE [LARGE SCALE GENOMIC DNA]</scope>
    <source>
        <strain evidence="3 4">DSM 27192</strain>
    </source>
</reference>
<evidence type="ECO:0000256" key="1">
    <source>
        <dbReference type="SAM" id="MobiDB-lite"/>
    </source>
</evidence>
<accession>A0A427YD25</accession>
<dbReference type="PANTHER" id="PTHR34826:SF2">
    <property type="entry name" value="UPF0590 PROTEIN C409.17C"/>
    <property type="match status" value="1"/>
</dbReference>
<dbReference type="OrthoDB" id="2119945at2759"/>
<dbReference type="AlphaFoldDB" id="A0A427YD25"/>
<gene>
    <name evidence="3" type="ORF">EHS25_002727</name>
</gene>
<proteinExistence type="predicted"/>
<keyword evidence="4" id="KW-1185">Reference proteome</keyword>
<feature type="region of interest" description="Disordered" evidence="1">
    <location>
        <begin position="10"/>
        <end position="31"/>
    </location>
</feature>
<evidence type="ECO:0000259" key="2">
    <source>
        <dbReference type="Pfam" id="PF08588"/>
    </source>
</evidence>
<feature type="region of interest" description="Disordered" evidence="1">
    <location>
        <begin position="315"/>
        <end position="354"/>
    </location>
</feature>
<sequence length="354" mass="38987">MAPRLRVLLSSPSAAHPPTAPCPVNSPTPTKVTTDGFDGEISVWVKGFEGDERAGDGSEYFGVRGAMTYAIVVRGRFTEQVSADELMFGNVFEKPIRDSLPWGTSVAQKAIYFVEPTLEMDLYADRPWALSPALASMNHLALTEEPQEGPIVKEDSVERIKHQCEGEYGASDYGAGEHCASDYGPSDYGPSCSVLPRRRSLDRADVADNCPPEGGDEKAQAAARKRWMTDKANREKISLNHDTHVSMEFCNGYLDFNTLSLSLPAGFNMTFPLLKYWDGQPVTYVCQRRGTSTGPADGKVFWSVAFEIVDEEAKRELEKRGGVKEEDKKVLQDAGKVGNEEMPQATEENDDDVD</sequence>
<name>A0A427YD25_9TREE</name>
<dbReference type="Proteomes" id="UP000279259">
    <property type="component" value="Unassembled WGS sequence"/>
</dbReference>
<feature type="domain" description="Domain of unknown function at the cortex 1" evidence="2">
    <location>
        <begin position="4"/>
        <end position="309"/>
    </location>
</feature>
<dbReference type="Pfam" id="PF08588">
    <property type="entry name" value="Duc1"/>
    <property type="match status" value="1"/>
</dbReference>
<dbReference type="EMBL" id="RSCD01000015">
    <property type="protein sequence ID" value="RSH89061.1"/>
    <property type="molecule type" value="Genomic_DNA"/>
</dbReference>
<comment type="caution">
    <text evidence="3">The sequence shown here is derived from an EMBL/GenBank/DDBJ whole genome shotgun (WGS) entry which is preliminary data.</text>
</comment>
<dbReference type="PANTHER" id="PTHR34826">
    <property type="entry name" value="UPF0590 PROTEIN C409.17C"/>
    <property type="match status" value="1"/>
</dbReference>
<organism evidence="3 4">
    <name type="scientific">Saitozyma podzolica</name>
    <dbReference type="NCBI Taxonomy" id="1890683"/>
    <lineage>
        <taxon>Eukaryota</taxon>
        <taxon>Fungi</taxon>
        <taxon>Dikarya</taxon>
        <taxon>Basidiomycota</taxon>
        <taxon>Agaricomycotina</taxon>
        <taxon>Tremellomycetes</taxon>
        <taxon>Tremellales</taxon>
        <taxon>Trimorphomycetaceae</taxon>
        <taxon>Saitozyma</taxon>
    </lineage>
</organism>
<protein>
    <recommendedName>
        <fullName evidence="2">Domain of unknown function at the cortex 1 domain-containing protein</fullName>
    </recommendedName>
</protein>
<dbReference type="InterPro" id="IPR013897">
    <property type="entry name" value="Duc1"/>
</dbReference>
<feature type="compositionally biased region" description="Basic and acidic residues" evidence="1">
    <location>
        <begin position="315"/>
        <end position="331"/>
    </location>
</feature>